<dbReference type="Proteomes" id="UP000587527">
    <property type="component" value="Unassembled WGS sequence"/>
</dbReference>
<feature type="transmembrane region" description="Helical" evidence="1">
    <location>
        <begin position="305"/>
        <end position="327"/>
    </location>
</feature>
<gene>
    <name evidence="3" type="ORF">F4553_004082</name>
</gene>
<dbReference type="AlphaFoldDB" id="A0A841BUW3"/>
<dbReference type="PROSITE" id="PS51201">
    <property type="entry name" value="RCK_N"/>
    <property type="match status" value="2"/>
</dbReference>
<keyword evidence="4" id="KW-1185">Reference proteome</keyword>
<feature type="domain" description="RCK N-terminal" evidence="2">
    <location>
        <begin position="343"/>
        <end position="464"/>
    </location>
</feature>
<accession>A0A841BUW3</accession>
<sequence length="580" mass="61799">MPPSISSLFDTLRPNGRPMRGHFIVCGSDALAYRLVEELSQRYNAAVTVIKTPGQRLEGRDFTDLPGVRVLTADRLDDRIFTEAGVQTASGLALVAQDDVGNIHAAMRAQDLSPQLRLVIRMYNTGLGYRIRLLFHDCAVVSDSSIAAPAFVEAALGDGAPSYFRLGGRTLFATRRSEIGEKDVIAGLAVTAAGKAPVVLPAEQRLADLVLAVAHGEPQAAAAKRKRRRWGIGAALRSMRHGVSRTMRIWLGVTLGFQILATLGLALSDDEKTTPWKVSYQMLVTAFAGAAYEKNDSFLNQLCKLVIMITGLVLVPLITAAIVQASVNTRLALNSGKLLTPMSDHVVVVGLGNVGTRVIRALHDLGVPVVAVDKNEHSRGATLAREREIPFIVGDASREEILRSASVERCKALVIVSTDDVVNLEAALQGRSLNPKLKVVLRLFESDLAERIQRTFNIAITRSVSSIAAPAFAAALMEREVIATIPVGRRVLLVADVPVAAGSRLAGAPIGGADSDQECRVIALTPTGGSLPTWQPVPTRVLAPHDRITVVATRAGLSKLLALASSPTDPIGQPDAAAAE</sequence>
<evidence type="ECO:0000313" key="4">
    <source>
        <dbReference type="Proteomes" id="UP000587527"/>
    </source>
</evidence>
<feature type="domain" description="RCK N-terminal" evidence="2">
    <location>
        <begin position="20"/>
        <end position="141"/>
    </location>
</feature>
<dbReference type="SUPFAM" id="SSF51735">
    <property type="entry name" value="NAD(P)-binding Rossmann-fold domains"/>
    <property type="match status" value="2"/>
</dbReference>
<keyword evidence="1" id="KW-1133">Transmembrane helix</keyword>
<evidence type="ECO:0000256" key="1">
    <source>
        <dbReference type="SAM" id="Phobius"/>
    </source>
</evidence>
<comment type="caution">
    <text evidence="3">The sequence shown here is derived from an EMBL/GenBank/DDBJ whole genome shotgun (WGS) entry which is preliminary data.</text>
</comment>
<dbReference type="Pfam" id="PF02254">
    <property type="entry name" value="TrkA_N"/>
    <property type="match status" value="2"/>
</dbReference>
<dbReference type="Gene3D" id="3.30.70.1450">
    <property type="entry name" value="Regulator of K+ conductance, C-terminal domain"/>
    <property type="match status" value="1"/>
</dbReference>
<reference evidence="3 4" key="1">
    <citation type="submission" date="2020-08" db="EMBL/GenBank/DDBJ databases">
        <title>Sequencing the genomes of 1000 actinobacteria strains.</title>
        <authorList>
            <person name="Klenk H.-P."/>
        </authorList>
    </citation>
    <scope>NUCLEOTIDE SEQUENCE [LARGE SCALE GENOMIC DNA]</scope>
    <source>
        <strain evidence="3 4">DSM 45362</strain>
    </source>
</reference>
<dbReference type="InterPro" id="IPR036291">
    <property type="entry name" value="NAD(P)-bd_dom_sf"/>
</dbReference>
<dbReference type="PANTHER" id="PTHR43833:SF11">
    <property type="entry name" value="VOLTAGE-GATED POTASSIUM CHANNEL KCH"/>
    <property type="match status" value="1"/>
</dbReference>
<dbReference type="GO" id="GO:0006813">
    <property type="term" value="P:potassium ion transport"/>
    <property type="evidence" value="ECO:0007669"/>
    <property type="project" value="InterPro"/>
</dbReference>
<dbReference type="EMBL" id="JACHMN010000002">
    <property type="protein sequence ID" value="MBB5870703.1"/>
    <property type="molecule type" value="Genomic_DNA"/>
</dbReference>
<proteinExistence type="predicted"/>
<name>A0A841BUW3_9ACTN</name>
<evidence type="ECO:0000313" key="3">
    <source>
        <dbReference type="EMBL" id="MBB5870703.1"/>
    </source>
</evidence>
<dbReference type="SUPFAM" id="SSF116726">
    <property type="entry name" value="TrkA C-terminal domain-like"/>
    <property type="match status" value="1"/>
</dbReference>
<dbReference type="InterPro" id="IPR050721">
    <property type="entry name" value="Trk_Ktr_HKT_K-transport"/>
</dbReference>
<dbReference type="RefSeq" id="WP_184838268.1">
    <property type="nucleotide sequence ID" value="NZ_JACHMN010000002.1"/>
</dbReference>
<keyword evidence="1" id="KW-0472">Membrane</keyword>
<protein>
    <submittedName>
        <fullName evidence="3">Trk K+ transport system NAD-binding subunit</fullName>
    </submittedName>
</protein>
<dbReference type="Gene3D" id="3.40.50.720">
    <property type="entry name" value="NAD(P)-binding Rossmann-like Domain"/>
    <property type="match status" value="2"/>
</dbReference>
<organism evidence="3 4">
    <name type="scientific">Allocatelliglobosispora scoriae</name>
    <dbReference type="NCBI Taxonomy" id="643052"/>
    <lineage>
        <taxon>Bacteria</taxon>
        <taxon>Bacillati</taxon>
        <taxon>Actinomycetota</taxon>
        <taxon>Actinomycetes</taxon>
        <taxon>Micromonosporales</taxon>
        <taxon>Micromonosporaceae</taxon>
        <taxon>Allocatelliglobosispora</taxon>
    </lineage>
</organism>
<evidence type="ECO:0000259" key="2">
    <source>
        <dbReference type="PROSITE" id="PS51201"/>
    </source>
</evidence>
<dbReference type="InterPro" id="IPR036721">
    <property type="entry name" value="RCK_C_sf"/>
</dbReference>
<dbReference type="InterPro" id="IPR003148">
    <property type="entry name" value="RCK_N"/>
</dbReference>
<dbReference type="PANTHER" id="PTHR43833">
    <property type="entry name" value="POTASSIUM CHANNEL PROTEIN 2-RELATED-RELATED"/>
    <property type="match status" value="1"/>
</dbReference>
<keyword evidence="1" id="KW-0812">Transmembrane</keyword>
<feature type="transmembrane region" description="Helical" evidence="1">
    <location>
        <begin position="249"/>
        <end position="268"/>
    </location>
</feature>